<accession>A0A0C9VFP8</accession>
<dbReference type="OrthoDB" id="1668230at2759"/>
<proteinExistence type="predicted"/>
<dbReference type="HOGENOM" id="CLU_2224888_0_0_1"/>
<keyword evidence="2" id="KW-1185">Reference proteome</keyword>
<evidence type="ECO:0000313" key="1">
    <source>
        <dbReference type="EMBL" id="KIJ40267.1"/>
    </source>
</evidence>
<dbReference type="AlphaFoldDB" id="A0A0C9VFP8"/>
<reference evidence="1 2" key="1">
    <citation type="submission" date="2014-06" db="EMBL/GenBank/DDBJ databases">
        <title>Evolutionary Origins and Diversification of the Mycorrhizal Mutualists.</title>
        <authorList>
            <consortium name="DOE Joint Genome Institute"/>
            <consortium name="Mycorrhizal Genomics Consortium"/>
            <person name="Kohler A."/>
            <person name="Kuo A."/>
            <person name="Nagy L.G."/>
            <person name="Floudas D."/>
            <person name="Copeland A."/>
            <person name="Barry K.W."/>
            <person name="Cichocki N."/>
            <person name="Veneault-Fourrey C."/>
            <person name="LaButti K."/>
            <person name="Lindquist E.A."/>
            <person name="Lipzen A."/>
            <person name="Lundell T."/>
            <person name="Morin E."/>
            <person name="Murat C."/>
            <person name="Riley R."/>
            <person name="Ohm R."/>
            <person name="Sun H."/>
            <person name="Tunlid A."/>
            <person name="Henrissat B."/>
            <person name="Grigoriev I.V."/>
            <person name="Hibbett D.S."/>
            <person name="Martin F."/>
        </authorList>
    </citation>
    <scope>NUCLEOTIDE SEQUENCE [LARGE SCALE GENOMIC DNA]</scope>
    <source>
        <strain evidence="1 2">SS14</strain>
    </source>
</reference>
<dbReference type="Proteomes" id="UP000054279">
    <property type="component" value="Unassembled WGS sequence"/>
</dbReference>
<evidence type="ECO:0000313" key="2">
    <source>
        <dbReference type="Proteomes" id="UP000054279"/>
    </source>
</evidence>
<organism evidence="1 2">
    <name type="scientific">Sphaerobolus stellatus (strain SS14)</name>
    <dbReference type="NCBI Taxonomy" id="990650"/>
    <lineage>
        <taxon>Eukaryota</taxon>
        <taxon>Fungi</taxon>
        <taxon>Dikarya</taxon>
        <taxon>Basidiomycota</taxon>
        <taxon>Agaricomycotina</taxon>
        <taxon>Agaricomycetes</taxon>
        <taxon>Phallomycetidae</taxon>
        <taxon>Geastrales</taxon>
        <taxon>Sphaerobolaceae</taxon>
        <taxon>Sphaerobolus</taxon>
    </lineage>
</organism>
<gene>
    <name evidence="1" type="ORF">M422DRAFT_32320</name>
</gene>
<sequence length="106" mass="11868">MPASTVKDLYVGAFVKIPYGAPLFHPTPITLGDIGYIDENDGHFKKLFNISKPGRGFPALKVKEDVTKEVWGPIHVILLPFSVKFCLTYLKMRKKRVLGYSVCLSV</sequence>
<protein>
    <submittedName>
        <fullName evidence="1">Uncharacterized protein</fullName>
    </submittedName>
</protein>
<dbReference type="EMBL" id="KN837145">
    <property type="protein sequence ID" value="KIJ40267.1"/>
    <property type="molecule type" value="Genomic_DNA"/>
</dbReference>
<name>A0A0C9VFP8_SPHS4</name>